<dbReference type="InterPro" id="IPR036291">
    <property type="entry name" value="NAD(P)-bd_dom_sf"/>
</dbReference>
<feature type="region of interest" description="Disordered" evidence="1">
    <location>
        <begin position="259"/>
        <end position="279"/>
    </location>
</feature>
<dbReference type="GO" id="GO:0102497">
    <property type="term" value="F:scyllo-inositol dehydrogenase (NADP+) activity"/>
    <property type="evidence" value="ECO:0007669"/>
    <property type="project" value="UniProtKB-EC"/>
</dbReference>
<dbReference type="InterPro" id="IPR055170">
    <property type="entry name" value="GFO_IDH_MocA-like_dom"/>
</dbReference>
<comment type="caution">
    <text evidence="3">The sequence shown here is derived from an EMBL/GenBank/DDBJ whole genome shotgun (WGS) entry which is preliminary data.</text>
</comment>
<dbReference type="Gene3D" id="3.40.50.720">
    <property type="entry name" value="NAD(P)-binding Rossmann-like Domain"/>
    <property type="match status" value="1"/>
</dbReference>
<name>A0A645CKX3_9ZZZZ</name>
<dbReference type="SUPFAM" id="SSF51735">
    <property type="entry name" value="NAD(P)-binding Rossmann-fold domains"/>
    <property type="match status" value="1"/>
</dbReference>
<sequence length="279" mass="31493">MALQIMEAGKIAVVEKPVANGMAEMELLRKAREKHPGKLFFRHNRRFEAAFMKIQELIRAGVIGEPQYIKLYRSVGYCRRNDWMTMTQFHGGLLTNWGPHLIDQALQLLDSPVRGIWADVWRVISIGDGDDLFKILLTAENGRVADIEVSGCNAMPGREMEIIGSRGTIVHESGKIRARYIDPCVELKELQPHPENPPLEYGNFDEKLYFVESQYEAPANTPSILETVYNEVVNGIPCPVTFEQAAEVVRVTEEAFRQGGFRRRQASSRSSASRSGTQQ</sequence>
<accession>A0A645CKX3</accession>
<dbReference type="InterPro" id="IPR051317">
    <property type="entry name" value="Gfo/Idh/MocA_oxidoreduct"/>
</dbReference>
<dbReference type="AlphaFoldDB" id="A0A645CKX3"/>
<dbReference type="PANTHER" id="PTHR43708:SF8">
    <property type="entry name" value="OXIDOREDUCTASE"/>
    <property type="match status" value="1"/>
</dbReference>
<evidence type="ECO:0000259" key="2">
    <source>
        <dbReference type="Pfam" id="PF22725"/>
    </source>
</evidence>
<dbReference type="PANTHER" id="PTHR43708">
    <property type="entry name" value="CONSERVED EXPRESSED OXIDOREDUCTASE (EUROFUNG)"/>
    <property type="match status" value="1"/>
</dbReference>
<evidence type="ECO:0000256" key="1">
    <source>
        <dbReference type="SAM" id="MobiDB-lite"/>
    </source>
</evidence>
<feature type="domain" description="GFO/IDH/MocA-like oxidoreductase" evidence="2">
    <location>
        <begin position="51"/>
        <end position="170"/>
    </location>
</feature>
<reference evidence="3" key="1">
    <citation type="submission" date="2019-08" db="EMBL/GenBank/DDBJ databases">
        <authorList>
            <person name="Kucharzyk K."/>
            <person name="Murdoch R.W."/>
            <person name="Higgins S."/>
            <person name="Loffler F."/>
        </authorList>
    </citation>
    <scope>NUCLEOTIDE SEQUENCE</scope>
</reference>
<evidence type="ECO:0000313" key="3">
    <source>
        <dbReference type="EMBL" id="MPM77640.1"/>
    </source>
</evidence>
<dbReference type="Pfam" id="PF22725">
    <property type="entry name" value="GFO_IDH_MocA_C3"/>
    <property type="match status" value="1"/>
</dbReference>
<proteinExistence type="predicted"/>
<gene>
    <name evidence="3" type="primary">iolW_4</name>
    <name evidence="3" type="ORF">SDC9_124647</name>
</gene>
<dbReference type="EMBL" id="VSSQ01028076">
    <property type="protein sequence ID" value="MPM77640.1"/>
    <property type="molecule type" value="Genomic_DNA"/>
</dbReference>
<keyword evidence="3" id="KW-0560">Oxidoreductase</keyword>
<dbReference type="EC" id="1.1.1.371" evidence="3"/>
<feature type="compositionally biased region" description="Low complexity" evidence="1">
    <location>
        <begin position="267"/>
        <end position="279"/>
    </location>
</feature>
<dbReference type="Gene3D" id="3.30.360.10">
    <property type="entry name" value="Dihydrodipicolinate Reductase, domain 2"/>
    <property type="match status" value="1"/>
</dbReference>
<organism evidence="3">
    <name type="scientific">bioreactor metagenome</name>
    <dbReference type="NCBI Taxonomy" id="1076179"/>
    <lineage>
        <taxon>unclassified sequences</taxon>
        <taxon>metagenomes</taxon>
        <taxon>ecological metagenomes</taxon>
    </lineage>
</organism>
<protein>
    <submittedName>
        <fullName evidence="3">Scyllo-inositol 2-dehydrogenase (NADP(+)) IolW</fullName>
        <ecNumber evidence="3">1.1.1.371</ecNumber>
    </submittedName>
</protein>
<dbReference type="SUPFAM" id="SSF55347">
    <property type="entry name" value="Glyceraldehyde-3-phosphate dehydrogenase-like, C-terminal domain"/>
    <property type="match status" value="1"/>
</dbReference>